<proteinExistence type="predicted"/>
<keyword evidence="5" id="KW-1185">Reference proteome</keyword>
<gene>
    <name evidence="4" type="ORF">ESZ50_10105</name>
</gene>
<dbReference type="EMBL" id="SDGZ01000024">
    <property type="protein sequence ID" value="TYC48116.1"/>
    <property type="molecule type" value="Genomic_DNA"/>
</dbReference>
<feature type="compositionally biased region" description="Polar residues" evidence="1">
    <location>
        <begin position="187"/>
        <end position="197"/>
    </location>
</feature>
<protein>
    <submittedName>
        <fullName evidence="4">Helix-turn-helix domain-containing protein</fullName>
    </submittedName>
</protein>
<dbReference type="InterPro" id="IPR001387">
    <property type="entry name" value="Cro/C1-type_HTH"/>
</dbReference>
<feature type="domain" description="Cytoskeleton protein RodZ-like C-terminal" evidence="3">
    <location>
        <begin position="217"/>
        <end position="276"/>
    </location>
</feature>
<name>A0A6C2C3J4_9LACO</name>
<keyword evidence="2" id="KW-1133">Transmembrane helix</keyword>
<evidence type="ECO:0000256" key="2">
    <source>
        <dbReference type="SAM" id="Phobius"/>
    </source>
</evidence>
<dbReference type="Gene3D" id="1.10.260.40">
    <property type="entry name" value="lambda repressor-like DNA-binding domains"/>
    <property type="match status" value="1"/>
</dbReference>
<feature type="compositionally biased region" description="Low complexity" evidence="1">
    <location>
        <begin position="148"/>
        <end position="179"/>
    </location>
</feature>
<evidence type="ECO:0000259" key="3">
    <source>
        <dbReference type="Pfam" id="PF13464"/>
    </source>
</evidence>
<dbReference type="PANTHER" id="PTHR34475:SF1">
    <property type="entry name" value="CYTOSKELETON PROTEIN RODZ"/>
    <property type="match status" value="1"/>
</dbReference>
<dbReference type="OrthoDB" id="9797543at2"/>
<comment type="caution">
    <text evidence="4">The sequence shown here is derived from an EMBL/GenBank/DDBJ whole genome shotgun (WGS) entry which is preliminary data.</text>
</comment>
<evidence type="ECO:0000313" key="5">
    <source>
        <dbReference type="Proteomes" id="UP000371977"/>
    </source>
</evidence>
<dbReference type="Pfam" id="PF13464">
    <property type="entry name" value="RodZ_C"/>
    <property type="match status" value="1"/>
</dbReference>
<keyword evidence="2" id="KW-0812">Transmembrane</keyword>
<organism evidence="4 5">
    <name type="scientific">Weissella muntiaci</name>
    <dbReference type="NCBI Taxonomy" id="2508881"/>
    <lineage>
        <taxon>Bacteria</taxon>
        <taxon>Bacillati</taxon>
        <taxon>Bacillota</taxon>
        <taxon>Bacilli</taxon>
        <taxon>Lactobacillales</taxon>
        <taxon>Lactobacillaceae</taxon>
        <taxon>Weissella</taxon>
    </lineage>
</organism>
<dbReference type="CDD" id="cd00093">
    <property type="entry name" value="HTH_XRE"/>
    <property type="match status" value="1"/>
</dbReference>
<dbReference type="InterPro" id="IPR025194">
    <property type="entry name" value="RodZ-like_C"/>
</dbReference>
<dbReference type="PANTHER" id="PTHR34475">
    <property type="match status" value="1"/>
</dbReference>
<evidence type="ECO:0000313" key="4">
    <source>
        <dbReference type="EMBL" id="TYC48116.1"/>
    </source>
</evidence>
<reference evidence="4 5" key="1">
    <citation type="submission" date="2019-01" db="EMBL/GenBank/DDBJ databases">
        <title>Weissella sp. nov., a novel lactic acid bacterium isolated from animal feces.</title>
        <authorList>
            <person name="Wang L.-T."/>
        </authorList>
    </citation>
    <scope>NUCLEOTIDE SEQUENCE [LARGE SCALE GENOMIC DNA]</scope>
    <source>
        <strain evidence="4 5">8H-2</strain>
    </source>
</reference>
<dbReference type="Proteomes" id="UP000371977">
    <property type="component" value="Unassembled WGS sequence"/>
</dbReference>
<evidence type="ECO:0000256" key="1">
    <source>
        <dbReference type="SAM" id="MobiDB-lite"/>
    </source>
</evidence>
<keyword evidence="2" id="KW-0472">Membrane</keyword>
<sequence length="292" mass="30938">MMENQNRAIGEELKNARVEKNLSLDDIQQQTKIQKRYLSAIEDGNFDQLPGTFYERAFVRQYAAVVGIDPTALLEKYDLETAEIEPDLSAARVDADNVTRTGMHLEEDTAAEKTRQLLPKIVIGAVVVVLIAGIWWAVAAFAGNSKQESSSSSSVSVTSSKVESSSSSSAKSSSASSSSSEKKTEIGTATVSGTTSTIEVTPADKQGTVTMTVKANSAAAWTSITYGNGTSLYNGTLQPNQPQELTIPASATNVQIKFGNAAQTAVTIDGQTVQTGSGSASVWTSTLNIVRQ</sequence>
<feature type="transmembrane region" description="Helical" evidence="2">
    <location>
        <begin position="121"/>
        <end position="143"/>
    </location>
</feature>
<dbReference type="Pfam" id="PF13413">
    <property type="entry name" value="HTH_25"/>
    <property type="match status" value="1"/>
</dbReference>
<accession>A0A6C2C3J4</accession>
<dbReference type="GO" id="GO:0003677">
    <property type="term" value="F:DNA binding"/>
    <property type="evidence" value="ECO:0007669"/>
    <property type="project" value="InterPro"/>
</dbReference>
<dbReference type="InterPro" id="IPR050400">
    <property type="entry name" value="Bact_Cytoskel_RodZ"/>
</dbReference>
<dbReference type="InterPro" id="IPR010982">
    <property type="entry name" value="Lambda_DNA-bd_dom_sf"/>
</dbReference>
<dbReference type="SUPFAM" id="SSF47413">
    <property type="entry name" value="lambda repressor-like DNA-binding domains"/>
    <property type="match status" value="1"/>
</dbReference>
<dbReference type="AlphaFoldDB" id="A0A6C2C3J4"/>
<feature type="region of interest" description="Disordered" evidence="1">
    <location>
        <begin position="147"/>
        <end position="197"/>
    </location>
</feature>